<keyword evidence="2" id="KW-1185">Reference proteome</keyword>
<accession>A0A3P7PID3</accession>
<reference evidence="1 2" key="1">
    <citation type="submission" date="2018-11" db="EMBL/GenBank/DDBJ databases">
        <authorList>
            <consortium name="Pathogen Informatics"/>
        </authorList>
    </citation>
    <scope>NUCLEOTIDE SEQUENCE [LARGE SCALE GENOMIC DNA]</scope>
</reference>
<organism evidence="1 2">
    <name type="scientific">Dibothriocephalus latus</name>
    <name type="common">Fish tapeworm</name>
    <name type="synonym">Diphyllobothrium latum</name>
    <dbReference type="NCBI Taxonomy" id="60516"/>
    <lineage>
        <taxon>Eukaryota</taxon>
        <taxon>Metazoa</taxon>
        <taxon>Spiralia</taxon>
        <taxon>Lophotrochozoa</taxon>
        <taxon>Platyhelminthes</taxon>
        <taxon>Cestoda</taxon>
        <taxon>Eucestoda</taxon>
        <taxon>Diphyllobothriidea</taxon>
        <taxon>Diphyllobothriidae</taxon>
        <taxon>Dibothriocephalus</taxon>
    </lineage>
</organism>
<sequence>MIEDDATQVIIVPPELFSQSYWTEELSADWVIVQNPGSDTEHLTDLDDAEHEQEGEINFSFGYADGFLLFAAVYLPLRGNVIIMDAQPNCGDK</sequence>
<proteinExistence type="predicted"/>
<evidence type="ECO:0000313" key="2">
    <source>
        <dbReference type="Proteomes" id="UP000281553"/>
    </source>
</evidence>
<dbReference type="Proteomes" id="UP000281553">
    <property type="component" value="Unassembled WGS sequence"/>
</dbReference>
<evidence type="ECO:0000313" key="1">
    <source>
        <dbReference type="EMBL" id="VDN17946.1"/>
    </source>
</evidence>
<gene>
    <name evidence="1" type="ORF">DILT_LOCUS13055</name>
</gene>
<name>A0A3P7PID3_DIBLA</name>
<dbReference type="AlphaFoldDB" id="A0A3P7PID3"/>
<protein>
    <submittedName>
        <fullName evidence="1">Uncharacterized protein</fullName>
    </submittedName>
</protein>
<dbReference type="EMBL" id="UYRU01068689">
    <property type="protein sequence ID" value="VDN17946.1"/>
    <property type="molecule type" value="Genomic_DNA"/>
</dbReference>